<dbReference type="SUPFAM" id="SSF56112">
    <property type="entry name" value="Protein kinase-like (PK-like)"/>
    <property type="match status" value="1"/>
</dbReference>
<evidence type="ECO:0000313" key="3">
    <source>
        <dbReference type="Proteomes" id="UP000177152"/>
    </source>
</evidence>
<gene>
    <name evidence="2" type="ORF">A2633_05040</name>
</gene>
<organism evidence="2 3">
    <name type="scientific">Candidatus Sungbacteria bacterium RIFCSPHIGHO2_01_FULL_47_32</name>
    <dbReference type="NCBI Taxonomy" id="1802264"/>
    <lineage>
        <taxon>Bacteria</taxon>
        <taxon>Candidatus Sungiibacteriota</taxon>
    </lineage>
</organism>
<dbReference type="Pfam" id="PF01636">
    <property type="entry name" value="APH"/>
    <property type="match status" value="1"/>
</dbReference>
<evidence type="ECO:0000313" key="2">
    <source>
        <dbReference type="EMBL" id="OGZ93811.1"/>
    </source>
</evidence>
<accession>A0A1G2K5F8</accession>
<dbReference type="InterPro" id="IPR002575">
    <property type="entry name" value="Aminoglycoside_PTrfase"/>
</dbReference>
<dbReference type="Gene3D" id="3.90.1200.10">
    <property type="match status" value="1"/>
</dbReference>
<reference evidence="2 3" key="1">
    <citation type="journal article" date="2016" name="Nat. Commun.">
        <title>Thousands of microbial genomes shed light on interconnected biogeochemical processes in an aquifer system.</title>
        <authorList>
            <person name="Anantharaman K."/>
            <person name="Brown C.T."/>
            <person name="Hug L.A."/>
            <person name="Sharon I."/>
            <person name="Castelle C.J."/>
            <person name="Probst A.J."/>
            <person name="Thomas B.C."/>
            <person name="Singh A."/>
            <person name="Wilkins M.J."/>
            <person name="Karaoz U."/>
            <person name="Brodie E.L."/>
            <person name="Williams K.H."/>
            <person name="Hubbard S.S."/>
            <person name="Banfield J.F."/>
        </authorList>
    </citation>
    <scope>NUCLEOTIDE SEQUENCE [LARGE SCALE GENOMIC DNA]</scope>
</reference>
<protein>
    <recommendedName>
        <fullName evidence="1">Aminoglycoside phosphotransferase domain-containing protein</fullName>
    </recommendedName>
</protein>
<feature type="domain" description="Aminoglycoside phosphotransferase" evidence="1">
    <location>
        <begin position="18"/>
        <end position="257"/>
    </location>
</feature>
<comment type="caution">
    <text evidence="2">The sequence shown here is derived from an EMBL/GenBank/DDBJ whole genome shotgun (WGS) entry which is preliminary data.</text>
</comment>
<dbReference type="EMBL" id="MHQC01000050">
    <property type="protein sequence ID" value="OGZ93811.1"/>
    <property type="molecule type" value="Genomic_DNA"/>
</dbReference>
<dbReference type="Proteomes" id="UP000177152">
    <property type="component" value="Unassembled WGS sequence"/>
</dbReference>
<dbReference type="AlphaFoldDB" id="A0A1G2K5F8"/>
<dbReference type="InterPro" id="IPR011009">
    <property type="entry name" value="Kinase-like_dom_sf"/>
</dbReference>
<evidence type="ECO:0000259" key="1">
    <source>
        <dbReference type="Pfam" id="PF01636"/>
    </source>
</evidence>
<proteinExistence type="predicted"/>
<sequence length="356" mass="41492">MDQSKYRNRVYKVLAEQKFIVGGAERKIIKARTTNGRRYFFMVAKRMEKNRPIERFIKIPENSTKKLLLPFERQIKIAKYLKTHHVINTRGVVVANSNPKKGLPFAIMETFPTGHSRIGFIEENRGVELLGKREAEKTIDQLYKFHAVKIASLPGGLRKVLRIYPGDWRGFRREVFRYLNKRVRPLDRKGRTELFQKVLERRLGAKEIKEKVKILMARLAPTIDSKQNHVPAIVHGDMAPNNLYVFNSGDVEFLDLEWVGVFKNKAIAMILDFGNLRARAWGNEKFRNSLDEALIRMYCAHGQEKLGRAIVQLSILRSHVQLSGFFENYPLVKQRDLLQTRRRKSTEQDLIKVFDS</sequence>
<name>A0A1G2K5F8_9BACT</name>